<evidence type="ECO:0000313" key="2">
    <source>
        <dbReference type="EMBL" id="KAL2521117.1"/>
    </source>
</evidence>
<accession>A0ABD1U831</accession>
<dbReference type="PANTHER" id="PTHR33640">
    <property type="entry name" value="TRANSMEMBRANE PROTEIN"/>
    <property type="match status" value="1"/>
</dbReference>
<keyword evidence="1" id="KW-0472">Membrane</keyword>
<feature type="transmembrane region" description="Helical" evidence="1">
    <location>
        <begin position="109"/>
        <end position="129"/>
    </location>
</feature>
<dbReference type="AlphaFoldDB" id="A0ABD1U831"/>
<name>A0ABD1U831_9LAMI</name>
<keyword evidence="1" id="KW-0812">Transmembrane</keyword>
<keyword evidence="1" id="KW-1133">Transmembrane helix</keyword>
<proteinExistence type="predicted"/>
<reference evidence="3" key="1">
    <citation type="submission" date="2024-07" db="EMBL/GenBank/DDBJ databases">
        <title>Two chromosome-level genome assemblies of Korean endemic species Abeliophyllum distichum and Forsythia ovata (Oleaceae).</title>
        <authorList>
            <person name="Jang H."/>
        </authorList>
    </citation>
    <scope>NUCLEOTIDE SEQUENCE [LARGE SCALE GENOMIC DNA]</scope>
</reference>
<evidence type="ECO:0000313" key="3">
    <source>
        <dbReference type="Proteomes" id="UP001604277"/>
    </source>
</evidence>
<keyword evidence="3" id="KW-1185">Reference proteome</keyword>
<evidence type="ECO:0000256" key="1">
    <source>
        <dbReference type="SAM" id="Phobius"/>
    </source>
</evidence>
<organism evidence="2 3">
    <name type="scientific">Forsythia ovata</name>
    <dbReference type="NCBI Taxonomy" id="205694"/>
    <lineage>
        <taxon>Eukaryota</taxon>
        <taxon>Viridiplantae</taxon>
        <taxon>Streptophyta</taxon>
        <taxon>Embryophyta</taxon>
        <taxon>Tracheophyta</taxon>
        <taxon>Spermatophyta</taxon>
        <taxon>Magnoliopsida</taxon>
        <taxon>eudicotyledons</taxon>
        <taxon>Gunneridae</taxon>
        <taxon>Pentapetalae</taxon>
        <taxon>asterids</taxon>
        <taxon>lamiids</taxon>
        <taxon>Lamiales</taxon>
        <taxon>Oleaceae</taxon>
        <taxon>Forsythieae</taxon>
        <taxon>Forsythia</taxon>
    </lineage>
</organism>
<dbReference type="PANTHER" id="PTHR33640:SF30">
    <property type="entry name" value="DUF4408 DOMAIN-CONTAINING PROTEIN"/>
    <property type="match status" value="1"/>
</dbReference>
<dbReference type="EMBL" id="JBFOLJ010000007">
    <property type="protein sequence ID" value="KAL2521117.1"/>
    <property type="molecule type" value="Genomic_DNA"/>
</dbReference>
<sequence length="291" mass="32895">MVGENEHGKSESLPILELTSHAKIPRYCDDLLTRFMLLHEHAESQEFSMPSSTAGTLPVPALIVTVARDPPELRPVLATPSKSLDSTTHIPTVVRISGECWLKLSAYLFNYHVVFLTGNAIIVLLFVLCRQNEVSRNHTAAGDLFDDCVKHSEVHQCLSSVSISKTENELIPPDGEEGGGGGDEVIEDKRILCTDYNINSVAKCEEVTMAIEKATWQIKRFQWMQSEKLKREITVKPLRKLRRSETENLRMTPIAGADIETLSNEEFQRTVQAFIYKHRRFFLEQKLAESK</sequence>
<dbReference type="Proteomes" id="UP001604277">
    <property type="component" value="Unassembled WGS sequence"/>
</dbReference>
<gene>
    <name evidence="2" type="ORF">Fot_25040</name>
</gene>
<protein>
    <submittedName>
        <fullName evidence="2">Uncharacterized protein</fullName>
    </submittedName>
</protein>
<comment type="caution">
    <text evidence="2">The sequence shown here is derived from an EMBL/GenBank/DDBJ whole genome shotgun (WGS) entry which is preliminary data.</text>
</comment>